<comment type="caution">
    <text evidence="1">The sequence shown here is derived from an EMBL/GenBank/DDBJ whole genome shotgun (WGS) entry which is preliminary data.</text>
</comment>
<organism evidence="1 2">
    <name type="scientific">Linderina pennispora</name>
    <dbReference type="NCBI Taxonomy" id="61395"/>
    <lineage>
        <taxon>Eukaryota</taxon>
        <taxon>Fungi</taxon>
        <taxon>Fungi incertae sedis</taxon>
        <taxon>Zoopagomycota</taxon>
        <taxon>Kickxellomycotina</taxon>
        <taxon>Kickxellomycetes</taxon>
        <taxon>Kickxellales</taxon>
        <taxon>Kickxellaceae</taxon>
        <taxon>Linderina</taxon>
    </lineage>
</organism>
<sequence length="64" mass="6943">MEMGGAKQVFSYGMSESIAKSGVLFLCSCGLLPVFPKPEGIRSLFWLAGCLLTQNPAIFARFLL</sequence>
<proteinExistence type="predicted"/>
<accession>A0A1Y1WDA5</accession>
<feature type="non-terminal residue" evidence="1">
    <location>
        <position position="64"/>
    </location>
</feature>
<name>A0A1Y1WDA5_9FUNG</name>
<dbReference type="EMBL" id="MCFD01000004">
    <property type="protein sequence ID" value="ORX71513.1"/>
    <property type="molecule type" value="Genomic_DNA"/>
</dbReference>
<dbReference type="RefSeq" id="XP_040745028.1">
    <property type="nucleotide sequence ID" value="XM_040887110.1"/>
</dbReference>
<dbReference type="GeneID" id="63803758"/>
<evidence type="ECO:0000313" key="1">
    <source>
        <dbReference type="EMBL" id="ORX71513.1"/>
    </source>
</evidence>
<gene>
    <name evidence="1" type="ORF">DL89DRAFT_266527</name>
</gene>
<reference evidence="1 2" key="1">
    <citation type="submission" date="2016-07" db="EMBL/GenBank/DDBJ databases">
        <title>Pervasive Adenine N6-methylation of Active Genes in Fungi.</title>
        <authorList>
            <consortium name="DOE Joint Genome Institute"/>
            <person name="Mondo S.J."/>
            <person name="Dannebaum R.O."/>
            <person name="Kuo R.C."/>
            <person name="Labutti K."/>
            <person name="Haridas S."/>
            <person name="Kuo A."/>
            <person name="Salamov A."/>
            <person name="Ahrendt S.R."/>
            <person name="Lipzen A."/>
            <person name="Sullivan W."/>
            <person name="Andreopoulos W.B."/>
            <person name="Clum A."/>
            <person name="Lindquist E."/>
            <person name="Daum C."/>
            <person name="Ramamoorthy G.K."/>
            <person name="Gryganskyi A."/>
            <person name="Culley D."/>
            <person name="Magnuson J.K."/>
            <person name="James T.Y."/>
            <person name="O'Malley M.A."/>
            <person name="Stajich J.E."/>
            <person name="Spatafora J.W."/>
            <person name="Visel A."/>
            <person name="Grigoriev I.V."/>
        </authorList>
    </citation>
    <scope>NUCLEOTIDE SEQUENCE [LARGE SCALE GENOMIC DNA]</scope>
    <source>
        <strain evidence="1 2">ATCC 12442</strain>
    </source>
</reference>
<dbReference type="Proteomes" id="UP000193922">
    <property type="component" value="Unassembled WGS sequence"/>
</dbReference>
<dbReference type="AlphaFoldDB" id="A0A1Y1WDA5"/>
<keyword evidence="2" id="KW-1185">Reference proteome</keyword>
<evidence type="ECO:0000313" key="2">
    <source>
        <dbReference type="Proteomes" id="UP000193922"/>
    </source>
</evidence>
<protein>
    <submittedName>
        <fullName evidence="1">Uncharacterized protein</fullName>
    </submittedName>
</protein>